<dbReference type="InterPro" id="IPR001537">
    <property type="entry name" value="SpoU_MeTrfase"/>
</dbReference>
<name>A0AB34J305_PRYPA</name>
<dbReference type="Pfam" id="PF00588">
    <property type="entry name" value="SpoU_methylase"/>
    <property type="match status" value="1"/>
</dbReference>
<dbReference type="InterPro" id="IPR029026">
    <property type="entry name" value="tRNA_m1G_MTases_N"/>
</dbReference>
<evidence type="ECO:0000313" key="5">
    <source>
        <dbReference type="Proteomes" id="UP001515480"/>
    </source>
</evidence>
<keyword evidence="5" id="KW-1185">Reference proteome</keyword>
<dbReference type="Gene3D" id="3.40.1280.10">
    <property type="match status" value="1"/>
</dbReference>
<accession>A0AB34J305</accession>
<dbReference type="InterPro" id="IPR029028">
    <property type="entry name" value="Alpha/beta_knot_MTases"/>
</dbReference>
<evidence type="ECO:0000256" key="2">
    <source>
        <dbReference type="ARBA" id="ARBA00022679"/>
    </source>
</evidence>
<protein>
    <recommendedName>
        <fullName evidence="3">tRNA/rRNA methyltransferase SpoU type domain-containing protein</fullName>
    </recommendedName>
</protein>
<dbReference type="AlphaFoldDB" id="A0AB34J305"/>
<organism evidence="4 5">
    <name type="scientific">Prymnesium parvum</name>
    <name type="common">Toxic golden alga</name>
    <dbReference type="NCBI Taxonomy" id="97485"/>
    <lineage>
        <taxon>Eukaryota</taxon>
        <taxon>Haptista</taxon>
        <taxon>Haptophyta</taxon>
        <taxon>Prymnesiophyceae</taxon>
        <taxon>Prymnesiales</taxon>
        <taxon>Prymnesiaceae</taxon>
        <taxon>Prymnesium</taxon>
    </lineage>
</organism>
<reference evidence="4 5" key="1">
    <citation type="journal article" date="2024" name="Science">
        <title>Giant polyketide synthase enzymes in the biosynthesis of giant marine polyether toxins.</title>
        <authorList>
            <person name="Fallon T.R."/>
            <person name="Shende V.V."/>
            <person name="Wierzbicki I.H."/>
            <person name="Pendleton A.L."/>
            <person name="Watervoot N.F."/>
            <person name="Auber R.P."/>
            <person name="Gonzalez D.J."/>
            <person name="Wisecaver J.H."/>
            <person name="Moore B.S."/>
        </authorList>
    </citation>
    <scope>NUCLEOTIDE SEQUENCE [LARGE SCALE GENOMIC DNA]</scope>
    <source>
        <strain evidence="4 5">12B1</strain>
    </source>
</reference>
<dbReference type="GO" id="GO:0032259">
    <property type="term" value="P:methylation"/>
    <property type="evidence" value="ECO:0007669"/>
    <property type="project" value="UniProtKB-KW"/>
</dbReference>
<dbReference type="InterPro" id="IPR051259">
    <property type="entry name" value="rRNA_Methyltransferase"/>
</dbReference>
<dbReference type="EMBL" id="JBGBPQ010000014">
    <property type="protein sequence ID" value="KAL1511286.1"/>
    <property type="molecule type" value="Genomic_DNA"/>
</dbReference>
<dbReference type="PANTHER" id="PTHR43191:SF7">
    <property type="entry name" value="OBP33PEP LIKE PROTEIN"/>
    <property type="match status" value="1"/>
</dbReference>
<dbReference type="CDD" id="cd18096">
    <property type="entry name" value="SpoU-like"/>
    <property type="match status" value="1"/>
</dbReference>
<dbReference type="PANTHER" id="PTHR43191">
    <property type="entry name" value="RRNA METHYLTRANSFERASE 3"/>
    <property type="match status" value="1"/>
</dbReference>
<gene>
    <name evidence="4" type="ORF">AB1Y20_006092</name>
</gene>
<sequence>MADAPSPSPSADIICQESILVLHNVSKRKNFGELLRTAAAMGVCEVVVVGASKLSSHGAHGCGGHLRFSHFVKLYDAVSYLHHVRNAVICGVEISPSAEPVQKHPFRRTGATAFMMGNEGTGLLPAQLEVCDHFVYIPQHSGSTASLNVNAACAIVLHQFAQWAGFPEAPRDGHKYVQVVKPSAIPHSGLGLKQMRTLMADGTIAPRAGETSDGDDSNSGQSAVDLFCSTVLDEEW</sequence>
<keyword evidence="2" id="KW-0808">Transferase</keyword>
<evidence type="ECO:0000259" key="3">
    <source>
        <dbReference type="Pfam" id="PF00588"/>
    </source>
</evidence>
<feature type="domain" description="tRNA/rRNA methyltransferase SpoU type" evidence="3">
    <location>
        <begin position="19"/>
        <end position="158"/>
    </location>
</feature>
<dbReference type="Proteomes" id="UP001515480">
    <property type="component" value="Unassembled WGS sequence"/>
</dbReference>
<keyword evidence="1" id="KW-0489">Methyltransferase</keyword>
<dbReference type="GO" id="GO:0008173">
    <property type="term" value="F:RNA methyltransferase activity"/>
    <property type="evidence" value="ECO:0007669"/>
    <property type="project" value="InterPro"/>
</dbReference>
<comment type="caution">
    <text evidence="4">The sequence shown here is derived from an EMBL/GenBank/DDBJ whole genome shotgun (WGS) entry which is preliminary data.</text>
</comment>
<evidence type="ECO:0000256" key="1">
    <source>
        <dbReference type="ARBA" id="ARBA00022603"/>
    </source>
</evidence>
<dbReference type="GO" id="GO:0006396">
    <property type="term" value="P:RNA processing"/>
    <property type="evidence" value="ECO:0007669"/>
    <property type="project" value="InterPro"/>
</dbReference>
<dbReference type="GO" id="GO:0003723">
    <property type="term" value="F:RNA binding"/>
    <property type="evidence" value="ECO:0007669"/>
    <property type="project" value="InterPro"/>
</dbReference>
<dbReference type="SUPFAM" id="SSF75217">
    <property type="entry name" value="alpha/beta knot"/>
    <property type="match status" value="1"/>
</dbReference>
<evidence type="ECO:0000313" key="4">
    <source>
        <dbReference type="EMBL" id="KAL1511286.1"/>
    </source>
</evidence>
<proteinExistence type="predicted"/>